<feature type="region of interest" description="Disordered" evidence="12">
    <location>
        <begin position="352"/>
        <end position="391"/>
    </location>
</feature>
<evidence type="ECO:0000313" key="16">
    <source>
        <dbReference type="Proteomes" id="UP000553776"/>
    </source>
</evidence>
<dbReference type="GO" id="GO:0003755">
    <property type="term" value="F:peptidyl-prolyl cis-trans isomerase activity"/>
    <property type="evidence" value="ECO:0007669"/>
    <property type="project" value="UniProtKB-UniRule"/>
</dbReference>
<keyword evidence="13" id="KW-1133">Transmembrane helix</keyword>
<feature type="domain" description="PpiC" evidence="14">
    <location>
        <begin position="213"/>
        <end position="303"/>
    </location>
</feature>
<feature type="compositionally biased region" description="Acidic residues" evidence="12">
    <location>
        <begin position="15"/>
        <end position="31"/>
    </location>
</feature>
<organism evidence="15 16">
    <name type="scientific">Cohnella xylanilytica</name>
    <dbReference type="NCBI Taxonomy" id="557555"/>
    <lineage>
        <taxon>Bacteria</taxon>
        <taxon>Bacillati</taxon>
        <taxon>Bacillota</taxon>
        <taxon>Bacilli</taxon>
        <taxon>Bacillales</taxon>
        <taxon>Paenibacillaceae</taxon>
        <taxon>Cohnella</taxon>
    </lineage>
</organism>
<keyword evidence="10" id="KW-0449">Lipoprotein</keyword>
<dbReference type="Pfam" id="PF13616">
    <property type="entry name" value="Rotamase_3"/>
    <property type="match status" value="1"/>
</dbReference>
<feature type="compositionally biased region" description="Low complexity" evidence="12">
    <location>
        <begin position="357"/>
        <end position="391"/>
    </location>
</feature>
<dbReference type="EC" id="5.2.1.8" evidence="11"/>
<keyword evidence="8" id="KW-0564">Palmitate</keyword>
<dbReference type="InterPro" id="IPR046357">
    <property type="entry name" value="PPIase_dom_sf"/>
</dbReference>
<dbReference type="AlphaFoldDB" id="A0A841TWM3"/>
<dbReference type="InterPro" id="IPR027304">
    <property type="entry name" value="Trigger_fact/SurA_dom_sf"/>
</dbReference>
<name>A0A841TWM3_9BACL</name>
<dbReference type="Pfam" id="PF13624">
    <property type="entry name" value="SurA_N_3"/>
    <property type="match status" value="1"/>
</dbReference>
<evidence type="ECO:0000256" key="1">
    <source>
        <dbReference type="ARBA" id="ARBA00000971"/>
    </source>
</evidence>
<evidence type="ECO:0000256" key="2">
    <source>
        <dbReference type="ARBA" id="ARBA00004193"/>
    </source>
</evidence>
<evidence type="ECO:0000256" key="3">
    <source>
        <dbReference type="ARBA" id="ARBA00006071"/>
    </source>
</evidence>
<dbReference type="InterPro" id="IPR023058">
    <property type="entry name" value="PPIase_PpiC_CS"/>
</dbReference>
<keyword evidence="6 11" id="KW-0697">Rotamase</keyword>
<keyword evidence="4 11" id="KW-1003">Cell membrane</keyword>
<dbReference type="GO" id="GO:0005886">
    <property type="term" value="C:plasma membrane"/>
    <property type="evidence" value="ECO:0007669"/>
    <property type="project" value="UniProtKB-SubCell"/>
</dbReference>
<comment type="catalytic activity">
    <reaction evidence="1 11">
        <text>[protein]-peptidylproline (omega=180) = [protein]-peptidylproline (omega=0)</text>
        <dbReference type="Rhea" id="RHEA:16237"/>
        <dbReference type="Rhea" id="RHEA-COMP:10747"/>
        <dbReference type="Rhea" id="RHEA-COMP:10748"/>
        <dbReference type="ChEBI" id="CHEBI:83833"/>
        <dbReference type="ChEBI" id="CHEBI:83834"/>
        <dbReference type="EC" id="5.2.1.8"/>
    </reaction>
</comment>
<evidence type="ECO:0000256" key="9">
    <source>
        <dbReference type="ARBA" id="ARBA00023235"/>
    </source>
</evidence>
<evidence type="ECO:0000256" key="12">
    <source>
        <dbReference type="SAM" id="MobiDB-lite"/>
    </source>
</evidence>
<dbReference type="Gene3D" id="1.10.4030.10">
    <property type="entry name" value="Porin chaperone SurA, peptide-binding domain"/>
    <property type="match status" value="1"/>
</dbReference>
<feature type="region of interest" description="Disordered" evidence="12">
    <location>
        <begin position="1"/>
        <end position="38"/>
    </location>
</feature>
<evidence type="ECO:0000256" key="5">
    <source>
        <dbReference type="ARBA" id="ARBA00022729"/>
    </source>
</evidence>
<evidence type="ECO:0000259" key="14">
    <source>
        <dbReference type="PROSITE" id="PS50198"/>
    </source>
</evidence>
<protein>
    <recommendedName>
        <fullName evidence="11">Foldase protein PrsA</fullName>
        <ecNumber evidence="11">5.2.1.8</ecNumber>
    </recommendedName>
</protein>
<keyword evidence="5 11" id="KW-0732">Signal</keyword>
<comment type="similarity">
    <text evidence="3 11">Belongs to the PrsA family.</text>
</comment>
<dbReference type="Proteomes" id="UP000553776">
    <property type="component" value="Unassembled WGS sequence"/>
</dbReference>
<dbReference type="InterPro" id="IPR000297">
    <property type="entry name" value="PPIase_PpiC"/>
</dbReference>
<gene>
    <name evidence="11" type="primary">prsA</name>
    <name evidence="15" type="ORF">H7B90_16185</name>
</gene>
<evidence type="ECO:0000256" key="4">
    <source>
        <dbReference type="ARBA" id="ARBA00022475"/>
    </source>
</evidence>
<comment type="caution">
    <text evidence="15">The sequence shown here is derived from an EMBL/GenBank/DDBJ whole genome shotgun (WGS) entry which is preliminary data.</text>
</comment>
<dbReference type="PROSITE" id="PS01096">
    <property type="entry name" value="PPIC_PPIASE_1"/>
    <property type="match status" value="1"/>
</dbReference>
<evidence type="ECO:0000256" key="7">
    <source>
        <dbReference type="ARBA" id="ARBA00023136"/>
    </source>
</evidence>
<evidence type="ECO:0000313" key="15">
    <source>
        <dbReference type="EMBL" id="MBB6692947.1"/>
    </source>
</evidence>
<feature type="transmembrane region" description="Helical" evidence="13">
    <location>
        <begin position="55"/>
        <end position="74"/>
    </location>
</feature>
<dbReference type="InterPro" id="IPR023059">
    <property type="entry name" value="Foldase_PrsA"/>
</dbReference>
<keyword evidence="9 11" id="KW-0413">Isomerase</keyword>
<evidence type="ECO:0000256" key="11">
    <source>
        <dbReference type="HAMAP-Rule" id="MF_01145"/>
    </source>
</evidence>
<dbReference type="SUPFAM" id="SSF109998">
    <property type="entry name" value="Triger factor/SurA peptide-binding domain-like"/>
    <property type="match status" value="1"/>
</dbReference>
<proteinExistence type="inferred from homology"/>
<dbReference type="PANTHER" id="PTHR47245">
    <property type="entry name" value="PEPTIDYLPROLYL ISOMERASE"/>
    <property type="match status" value="1"/>
</dbReference>
<evidence type="ECO:0000256" key="10">
    <source>
        <dbReference type="ARBA" id="ARBA00023288"/>
    </source>
</evidence>
<dbReference type="InterPro" id="IPR050245">
    <property type="entry name" value="PrsA_foldase"/>
</dbReference>
<evidence type="ECO:0000256" key="13">
    <source>
        <dbReference type="SAM" id="Phobius"/>
    </source>
</evidence>
<evidence type="ECO:0000256" key="6">
    <source>
        <dbReference type="ARBA" id="ARBA00023110"/>
    </source>
</evidence>
<dbReference type="Gene3D" id="3.10.50.40">
    <property type="match status" value="1"/>
</dbReference>
<evidence type="ECO:0000256" key="8">
    <source>
        <dbReference type="ARBA" id="ARBA00023139"/>
    </source>
</evidence>
<reference evidence="15 16" key="1">
    <citation type="submission" date="2020-08" db="EMBL/GenBank/DDBJ databases">
        <title>Cohnella phylogeny.</title>
        <authorList>
            <person name="Dunlap C."/>
        </authorList>
    </citation>
    <scope>NUCLEOTIDE SEQUENCE [LARGE SCALE GENOMIC DNA]</scope>
    <source>
        <strain evidence="15 16">DSM 25239</strain>
    </source>
</reference>
<dbReference type="EMBL" id="JACJVR010000063">
    <property type="protein sequence ID" value="MBB6692947.1"/>
    <property type="molecule type" value="Genomic_DNA"/>
</dbReference>
<dbReference type="RefSeq" id="WP_185136934.1">
    <property type="nucleotide sequence ID" value="NZ_JACJVR010000063.1"/>
</dbReference>
<keyword evidence="13" id="KW-0812">Transmembrane</keyword>
<dbReference type="SUPFAM" id="SSF54534">
    <property type="entry name" value="FKBP-like"/>
    <property type="match status" value="1"/>
</dbReference>
<dbReference type="HAMAP" id="MF_01145">
    <property type="entry name" value="Foldase_PrsA"/>
    <property type="match status" value="1"/>
</dbReference>
<keyword evidence="16" id="KW-1185">Reference proteome</keyword>
<comment type="function">
    <text evidence="11">Plays a major role in protein secretion by helping the post-translocational extracellular folding of several secreted proteins.</text>
</comment>
<comment type="subcellular location">
    <subcellularLocation>
        <location evidence="2">Cell membrane</location>
        <topology evidence="2">Lipid-anchor</topology>
    </subcellularLocation>
</comment>
<dbReference type="PANTHER" id="PTHR47245:SF1">
    <property type="entry name" value="FOLDASE PROTEIN PRSA"/>
    <property type="match status" value="1"/>
</dbReference>
<sequence length="391" mass="42155">MSELNKDPHNNQPAEEWEDKPEAVEEAEAEGVVESAPARPAAAAAAAQPAKPMKAWPWMAIAVIAIVALVVVLVRESGGASGSEAVGELNGKKITESELYDEMVKTMGETQVGSSLDQLMTMRLISIEAEKTGKTVSDADVTAYIDQIKKENGFETDEMFEQALASSGLTLETFKEQVRPNIELRYIFEKKEAPTEDQLKAYYEKNKESFGTPEEVKASHILLNTKAEAEAVLKQLKEGADFASLAKEKSQDPGSKDSGGDLGFFPKGRMNEQFETAAFALKKGEMSGVVESPNGFHIIKVTDRKEAVVPTYEEVKQEVKNKYLDEKVNEGASAWIADAKKELGYKNYLTKEDATQASETPAPSASASSSPEASSSASPSASPSASSTANP</sequence>
<keyword evidence="7 11" id="KW-0472">Membrane</keyword>
<accession>A0A841TWM3</accession>
<dbReference type="PROSITE" id="PS50198">
    <property type="entry name" value="PPIC_PPIASE_2"/>
    <property type="match status" value="1"/>
</dbReference>
<dbReference type="GO" id="GO:0006457">
    <property type="term" value="P:protein folding"/>
    <property type="evidence" value="ECO:0007669"/>
    <property type="project" value="UniProtKB-UniRule"/>
</dbReference>